<sequence>MHFSKTLATVAALALGAQAGFPVASIEFQSWEECPVGAPPHGEPKAKESVVATPVTCDKTVVNRDWSVDHYSFTAHLDTKDALLCSGVTVWNSEDCSGKPIYFLPFEGGPVAQGQCLPDILDPTYVSFKMSCFDGLGGVEGPGGPDGSGGDADGSDDGLF</sequence>
<feature type="region of interest" description="Disordered" evidence="1">
    <location>
        <begin position="139"/>
        <end position="160"/>
    </location>
</feature>
<dbReference type="OrthoDB" id="4353051at2759"/>
<proteinExistence type="predicted"/>
<dbReference type="AlphaFoldDB" id="A0A9W9VYS3"/>
<dbReference type="Proteomes" id="UP001147747">
    <property type="component" value="Unassembled WGS sequence"/>
</dbReference>
<name>A0A9W9VYS3_9EURO</name>
<dbReference type="EMBL" id="JAPZBU010000008">
    <property type="protein sequence ID" value="KAJ5391829.1"/>
    <property type="molecule type" value="Genomic_DNA"/>
</dbReference>
<keyword evidence="2" id="KW-0732">Signal</keyword>
<feature type="chain" id="PRO_5040960726" evidence="2">
    <location>
        <begin position="20"/>
        <end position="160"/>
    </location>
</feature>
<dbReference type="RefSeq" id="XP_056487507.1">
    <property type="nucleotide sequence ID" value="XM_056631956.1"/>
</dbReference>
<dbReference type="GeneID" id="81370936"/>
<feature type="compositionally biased region" description="Gly residues" evidence="1">
    <location>
        <begin position="139"/>
        <end position="152"/>
    </location>
</feature>
<comment type="caution">
    <text evidence="3">The sequence shown here is derived from an EMBL/GenBank/DDBJ whole genome shotgun (WGS) entry which is preliminary data.</text>
</comment>
<evidence type="ECO:0000313" key="3">
    <source>
        <dbReference type="EMBL" id="KAJ5391829.1"/>
    </source>
</evidence>
<reference evidence="3" key="1">
    <citation type="submission" date="2022-12" db="EMBL/GenBank/DDBJ databases">
        <authorList>
            <person name="Petersen C."/>
        </authorList>
    </citation>
    <scope>NUCLEOTIDE SEQUENCE</scope>
    <source>
        <strain evidence="3">IBT 29677</strain>
    </source>
</reference>
<evidence type="ECO:0000313" key="4">
    <source>
        <dbReference type="Proteomes" id="UP001147747"/>
    </source>
</evidence>
<gene>
    <name evidence="3" type="ORF">N7509_007319</name>
</gene>
<feature type="signal peptide" evidence="2">
    <location>
        <begin position="1"/>
        <end position="19"/>
    </location>
</feature>
<organism evidence="3 4">
    <name type="scientific">Penicillium cosmopolitanum</name>
    <dbReference type="NCBI Taxonomy" id="1131564"/>
    <lineage>
        <taxon>Eukaryota</taxon>
        <taxon>Fungi</taxon>
        <taxon>Dikarya</taxon>
        <taxon>Ascomycota</taxon>
        <taxon>Pezizomycotina</taxon>
        <taxon>Eurotiomycetes</taxon>
        <taxon>Eurotiomycetidae</taxon>
        <taxon>Eurotiales</taxon>
        <taxon>Aspergillaceae</taxon>
        <taxon>Penicillium</taxon>
    </lineage>
</organism>
<reference evidence="3" key="2">
    <citation type="journal article" date="2023" name="IMA Fungus">
        <title>Comparative genomic study of the Penicillium genus elucidates a diverse pangenome and 15 lateral gene transfer events.</title>
        <authorList>
            <person name="Petersen C."/>
            <person name="Sorensen T."/>
            <person name="Nielsen M.R."/>
            <person name="Sondergaard T.E."/>
            <person name="Sorensen J.L."/>
            <person name="Fitzpatrick D.A."/>
            <person name="Frisvad J.C."/>
            <person name="Nielsen K.L."/>
        </authorList>
    </citation>
    <scope>NUCLEOTIDE SEQUENCE</scope>
    <source>
        <strain evidence="3">IBT 29677</strain>
    </source>
</reference>
<evidence type="ECO:0000256" key="2">
    <source>
        <dbReference type="SAM" id="SignalP"/>
    </source>
</evidence>
<protein>
    <submittedName>
        <fullName evidence="3">Uncharacterized protein</fullName>
    </submittedName>
</protein>
<evidence type="ECO:0000256" key="1">
    <source>
        <dbReference type="SAM" id="MobiDB-lite"/>
    </source>
</evidence>
<keyword evidence="4" id="KW-1185">Reference proteome</keyword>
<accession>A0A9W9VYS3</accession>